<dbReference type="EMBL" id="GDRN01043768">
    <property type="protein sequence ID" value="JAI66969.1"/>
    <property type="molecule type" value="Transcribed_RNA"/>
</dbReference>
<dbReference type="InterPro" id="IPR018289">
    <property type="entry name" value="MULE_transposase_dom"/>
</dbReference>
<evidence type="ECO:0000259" key="5">
    <source>
        <dbReference type="Pfam" id="PF04500"/>
    </source>
</evidence>
<evidence type="ECO:0000256" key="3">
    <source>
        <dbReference type="ARBA" id="ARBA00022833"/>
    </source>
</evidence>
<evidence type="ECO:0000256" key="2">
    <source>
        <dbReference type="ARBA" id="ARBA00022771"/>
    </source>
</evidence>
<reference evidence="7" key="1">
    <citation type="submission" date="2015-09" db="EMBL/GenBank/DDBJ databases">
        <title>Scylla olivacea transcriptome.</title>
        <authorList>
            <person name="Ikhwanuddin M."/>
        </authorList>
    </citation>
    <scope>NUCLEOTIDE SEQUENCE</scope>
</reference>
<feature type="region of interest" description="Disordered" evidence="4">
    <location>
        <begin position="49"/>
        <end position="70"/>
    </location>
</feature>
<dbReference type="AlphaFoldDB" id="A0A0P4WIQ7"/>
<dbReference type="InterPro" id="IPR007588">
    <property type="entry name" value="Znf_FLYWCH"/>
</dbReference>
<keyword evidence="1" id="KW-0479">Metal-binding</keyword>
<feature type="compositionally biased region" description="Basic and acidic residues" evidence="4">
    <location>
        <begin position="130"/>
        <end position="141"/>
    </location>
</feature>
<feature type="domain" description="MULE transposase" evidence="6">
    <location>
        <begin position="184"/>
        <end position="276"/>
    </location>
</feature>
<protein>
    <recommendedName>
        <fullName evidence="8">MULE transposase domain-containing protein</fullName>
    </recommendedName>
</protein>
<proteinExistence type="predicted"/>
<dbReference type="Pfam" id="PF04500">
    <property type="entry name" value="FLYWCH"/>
    <property type="match status" value="1"/>
</dbReference>
<keyword evidence="2" id="KW-0863">Zinc-finger</keyword>
<keyword evidence="3" id="KW-0862">Zinc</keyword>
<dbReference type="PANTHER" id="PTHR47160">
    <property type="entry name" value="PUTATIVE-RELATED"/>
    <property type="match status" value="1"/>
</dbReference>
<accession>A0A0P4WIQ7</accession>
<evidence type="ECO:0000259" key="6">
    <source>
        <dbReference type="Pfam" id="PF10551"/>
    </source>
</evidence>
<evidence type="ECO:0000256" key="4">
    <source>
        <dbReference type="SAM" id="MobiDB-lite"/>
    </source>
</evidence>
<dbReference type="Gene3D" id="2.20.25.240">
    <property type="match status" value="1"/>
</dbReference>
<dbReference type="Pfam" id="PF10551">
    <property type="entry name" value="MULE"/>
    <property type="match status" value="1"/>
</dbReference>
<feature type="compositionally biased region" description="Basic and acidic residues" evidence="4">
    <location>
        <begin position="58"/>
        <end position="69"/>
    </location>
</feature>
<dbReference type="PANTHER" id="PTHR47160:SF10">
    <property type="entry name" value="MULE TRANSPOSASE DOMAIN-CONTAINING PROTEIN"/>
    <property type="match status" value="1"/>
</dbReference>
<dbReference type="GO" id="GO:0008270">
    <property type="term" value="F:zinc ion binding"/>
    <property type="evidence" value="ECO:0007669"/>
    <property type="project" value="UniProtKB-KW"/>
</dbReference>
<evidence type="ECO:0000256" key="1">
    <source>
        <dbReference type="ARBA" id="ARBA00022723"/>
    </source>
</evidence>
<feature type="region of interest" description="Disordered" evidence="4">
    <location>
        <begin position="119"/>
        <end position="141"/>
    </location>
</feature>
<evidence type="ECO:0000313" key="7">
    <source>
        <dbReference type="EMBL" id="JAI66969.1"/>
    </source>
</evidence>
<dbReference type="EMBL" id="GDRN01043770">
    <property type="protein sequence ID" value="JAI66967.1"/>
    <property type="molecule type" value="Transcribed_RNA"/>
</dbReference>
<evidence type="ECO:0008006" key="8">
    <source>
        <dbReference type="Google" id="ProtNLM"/>
    </source>
</evidence>
<organism evidence="7">
    <name type="scientific">Scylla olivacea</name>
    <name type="common">Orange mud crab</name>
    <name type="synonym">Cancer olivacea</name>
    <dbReference type="NCBI Taxonomy" id="85551"/>
    <lineage>
        <taxon>Eukaryota</taxon>
        <taxon>Metazoa</taxon>
        <taxon>Ecdysozoa</taxon>
        <taxon>Arthropoda</taxon>
        <taxon>Crustacea</taxon>
        <taxon>Multicrustacea</taxon>
        <taxon>Malacostraca</taxon>
        <taxon>Eumalacostraca</taxon>
        <taxon>Eucarida</taxon>
        <taxon>Decapoda</taxon>
        <taxon>Pleocyemata</taxon>
        <taxon>Brachyura</taxon>
        <taxon>Eubrachyura</taxon>
        <taxon>Portunoidea</taxon>
        <taxon>Portunidae</taxon>
        <taxon>Portuninae</taxon>
        <taxon>Scylla</taxon>
    </lineage>
</organism>
<sequence>MSLQFGSTERGKSLLLYGGHEYVERSREPWMTQGISYWRCRHYRKHKCSGSMQTEGDSVTKEPGVHTHSGDPVTAQVQQVVSTLHSFAEDSSDSVRNCVANSVTSATCDVMQRLPSKSSLERSVRRKRQRTDNAREIPHTRNFDIPPEYQEIILHDSGVDDVDRIICMGDINIVTNLSGNSKLWMCDGTFETTPILFYQLYTIHAKVGSNYPPCIYFLLPNKAQATYERMIDILLSVMPGLQPEKVLTDFETAAINAFRKKFPSASTSGCFFHLSQCVIRKIASVGLKARYENDRDFSVLMKCLPALAFVPEDDVITVFEELVLTLPQEPEVEEVVAYFESNYIRGMQIGGRRRDPRFPIKLWNHFEDAEECAPKTTNCCEGFHNALKSVYMCAHPTMWKFLKGIARDIAVQRLVHQNALVHRRDAPTNKYIKLAQRLATKIKMYRAEVDKLLYLRAVANMQVV</sequence>
<name>A0A0P4WIQ7_SCYOL</name>
<feature type="domain" description="FLYWCH-type" evidence="5">
    <location>
        <begin position="7"/>
        <end position="68"/>
    </location>
</feature>